<dbReference type="PANTHER" id="PTHR42852">
    <property type="entry name" value="THIOL:DISULFIDE INTERCHANGE PROTEIN DSBE"/>
    <property type="match status" value="1"/>
</dbReference>
<evidence type="ECO:0000259" key="1">
    <source>
        <dbReference type="PROSITE" id="PS51352"/>
    </source>
</evidence>
<dbReference type="GO" id="GO:0016491">
    <property type="term" value="F:oxidoreductase activity"/>
    <property type="evidence" value="ECO:0007669"/>
    <property type="project" value="InterPro"/>
</dbReference>
<keyword evidence="2" id="KW-0413">Isomerase</keyword>
<dbReference type="GO" id="GO:0016853">
    <property type="term" value="F:isomerase activity"/>
    <property type="evidence" value="ECO:0007669"/>
    <property type="project" value="UniProtKB-KW"/>
</dbReference>
<organism evidence="2 3">
    <name type="scientific">Olleya aquimaris</name>
    <dbReference type="NCBI Taxonomy" id="639310"/>
    <lineage>
        <taxon>Bacteria</taxon>
        <taxon>Pseudomonadati</taxon>
        <taxon>Bacteroidota</taxon>
        <taxon>Flavobacteriia</taxon>
        <taxon>Flavobacteriales</taxon>
        <taxon>Flavobacteriaceae</taxon>
    </lineage>
</organism>
<dbReference type="Proteomes" id="UP000248703">
    <property type="component" value="Unassembled WGS sequence"/>
</dbReference>
<sequence length="188" mass="21384">MKLPKVNLKNSLFALIILLLIIPTTRQFIQIQLHKGLALFSPSIESHSGRDVITNYNWQLTDLNNSSYNFRQAENKVVLVSFWATWCPPCIAELPSLQKLYNDYKDSIEFVFISNVDKSVVSAFLKKNNYTFNVYQPSEAPPNTLFDVKSIPRNFLIDKKGNVVIDKSGAANWNSETVRKAIDGLLNN</sequence>
<reference evidence="2 3" key="1">
    <citation type="submission" date="2018-06" db="EMBL/GenBank/DDBJ databases">
        <title>Genomic Encyclopedia of Archaeal and Bacterial Type Strains, Phase II (KMG-II): from individual species to whole genera.</title>
        <authorList>
            <person name="Goeker M."/>
        </authorList>
    </citation>
    <scope>NUCLEOTIDE SEQUENCE [LARGE SCALE GENOMIC DNA]</scope>
    <source>
        <strain evidence="2 3">DSM 24464</strain>
    </source>
</reference>
<dbReference type="InterPro" id="IPR013766">
    <property type="entry name" value="Thioredoxin_domain"/>
</dbReference>
<gene>
    <name evidence="2" type="ORF">LY08_02220</name>
</gene>
<dbReference type="Gene3D" id="3.40.30.10">
    <property type="entry name" value="Glutaredoxin"/>
    <property type="match status" value="1"/>
</dbReference>
<dbReference type="PANTHER" id="PTHR42852:SF17">
    <property type="entry name" value="THIOREDOXIN-LIKE PROTEIN HI_1115"/>
    <property type="match status" value="1"/>
</dbReference>
<dbReference type="InterPro" id="IPR013740">
    <property type="entry name" value="Redoxin"/>
</dbReference>
<dbReference type="InterPro" id="IPR050553">
    <property type="entry name" value="Thioredoxin_ResA/DsbE_sf"/>
</dbReference>
<dbReference type="PROSITE" id="PS51352">
    <property type="entry name" value="THIOREDOXIN_2"/>
    <property type="match status" value="1"/>
</dbReference>
<dbReference type="RefSeq" id="WP_111660492.1">
    <property type="nucleotide sequence ID" value="NZ_QLLO01000008.1"/>
</dbReference>
<evidence type="ECO:0000313" key="2">
    <source>
        <dbReference type="EMBL" id="RAJ12938.1"/>
    </source>
</evidence>
<dbReference type="Pfam" id="PF08534">
    <property type="entry name" value="Redoxin"/>
    <property type="match status" value="1"/>
</dbReference>
<feature type="domain" description="Thioredoxin" evidence="1">
    <location>
        <begin position="33"/>
        <end position="187"/>
    </location>
</feature>
<keyword evidence="3" id="KW-1185">Reference proteome</keyword>
<dbReference type="SUPFAM" id="SSF52833">
    <property type="entry name" value="Thioredoxin-like"/>
    <property type="match status" value="1"/>
</dbReference>
<dbReference type="InterPro" id="IPR036249">
    <property type="entry name" value="Thioredoxin-like_sf"/>
</dbReference>
<evidence type="ECO:0000313" key="3">
    <source>
        <dbReference type="Proteomes" id="UP000248703"/>
    </source>
</evidence>
<dbReference type="AlphaFoldDB" id="A0A327R9U9"/>
<name>A0A327R9U9_9FLAO</name>
<protein>
    <submittedName>
        <fullName evidence="2">Thiol-disulfide isomerase/thioredoxin</fullName>
    </submittedName>
</protein>
<accession>A0A327R9U9</accession>
<comment type="caution">
    <text evidence="2">The sequence shown here is derived from an EMBL/GenBank/DDBJ whole genome shotgun (WGS) entry which is preliminary data.</text>
</comment>
<dbReference type="CDD" id="cd02966">
    <property type="entry name" value="TlpA_like_family"/>
    <property type="match status" value="1"/>
</dbReference>
<proteinExistence type="predicted"/>
<dbReference type="EMBL" id="QLLO01000008">
    <property type="protein sequence ID" value="RAJ12938.1"/>
    <property type="molecule type" value="Genomic_DNA"/>
</dbReference>
<dbReference type="OrthoDB" id="9815205at2"/>